<organism evidence="1 2">
    <name type="scientific">Romanomermis culicivorax</name>
    <name type="common">Nematode worm</name>
    <dbReference type="NCBI Taxonomy" id="13658"/>
    <lineage>
        <taxon>Eukaryota</taxon>
        <taxon>Metazoa</taxon>
        <taxon>Ecdysozoa</taxon>
        <taxon>Nematoda</taxon>
        <taxon>Enoplea</taxon>
        <taxon>Dorylaimia</taxon>
        <taxon>Mermithida</taxon>
        <taxon>Mermithoidea</taxon>
        <taxon>Mermithidae</taxon>
        <taxon>Romanomermis</taxon>
    </lineage>
</organism>
<reference evidence="2" key="1">
    <citation type="submission" date="2022-11" db="UniProtKB">
        <authorList>
            <consortium name="WormBaseParasite"/>
        </authorList>
    </citation>
    <scope>IDENTIFICATION</scope>
</reference>
<evidence type="ECO:0000313" key="2">
    <source>
        <dbReference type="WBParaSite" id="nRc.2.0.1.t22163-RA"/>
    </source>
</evidence>
<dbReference type="WBParaSite" id="nRc.2.0.1.t22163-RA">
    <property type="protein sequence ID" value="nRc.2.0.1.t22163-RA"/>
    <property type="gene ID" value="nRc.2.0.1.g22163"/>
</dbReference>
<evidence type="ECO:0000313" key="1">
    <source>
        <dbReference type="Proteomes" id="UP000887565"/>
    </source>
</evidence>
<protein>
    <submittedName>
        <fullName evidence="2">Uncharacterized protein</fullName>
    </submittedName>
</protein>
<dbReference type="AlphaFoldDB" id="A0A915J8T3"/>
<accession>A0A915J8T3</accession>
<proteinExistence type="predicted"/>
<keyword evidence="1" id="KW-1185">Reference proteome</keyword>
<sequence>MPDRSTIPNLGRTNVDCRLQSASIWTSNLHPQRTSHERPWYPSGQRHCSTAKAWICCVSVGTAMSSTTSPKL</sequence>
<dbReference type="Proteomes" id="UP000887565">
    <property type="component" value="Unplaced"/>
</dbReference>
<name>A0A915J8T3_ROMCU</name>